<dbReference type="InterPro" id="IPR001789">
    <property type="entry name" value="Sig_transdc_resp-reg_receiver"/>
</dbReference>
<dbReference type="PANTHER" id="PTHR44591:SF3">
    <property type="entry name" value="RESPONSE REGULATORY DOMAIN-CONTAINING PROTEIN"/>
    <property type="match status" value="1"/>
</dbReference>
<proteinExistence type="predicted"/>
<dbReference type="SMART" id="SM00448">
    <property type="entry name" value="REC"/>
    <property type="match status" value="1"/>
</dbReference>
<evidence type="ECO:0000313" key="5">
    <source>
        <dbReference type="Proteomes" id="UP001225596"/>
    </source>
</evidence>
<keyword evidence="1 2" id="KW-0597">Phosphoprotein</keyword>
<dbReference type="Proteomes" id="UP001225596">
    <property type="component" value="Unassembled WGS sequence"/>
</dbReference>
<protein>
    <submittedName>
        <fullName evidence="4">Response regulator</fullName>
    </submittedName>
</protein>
<evidence type="ECO:0000256" key="1">
    <source>
        <dbReference type="ARBA" id="ARBA00022553"/>
    </source>
</evidence>
<dbReference type="Pfam" id="PF00072">
    <property type="entry name" value="Response_reg"/>
    <property type="match status" value="1"/>
</dbReference>
<evidence type="ECO:0000259" key="3">
    <source>
        <dbReference type="PROSITE" id="PS50110"/>
    </source>
</evidence>
<dbReference type="RefSeq" id="WP_338434979.1">
    <property type="nucleotide sequence ID" value="NZ_JAUYVH010000001.1"/>
</dbReference>
<dbReference type="PROSITE" id="PS50110">
    <property type="entry name" value="RESPONSE_REGULATORY"/>
    <property type="match status" value="1"/>
</dbReference>
<gene>
    <name evidence="4" type="ORF">Q8A64_01870</name>
</gene>
<sequence>MCIHHILVVDDEPVLADACKQYFEHFGYKVTVAYDGQTALDLYERHSVDALITDFRMPRMNGQELLTRIRQRKPTLPAIMVSGFPGDFRQSEDERTKVFAKPTRLHTLAQCIKNLPCDSAVN</sequence>
<feature type="modified residue" description="4-aspartylphosphate" evidence="2">
    <location>
        <position position="54"/>
    </location>
</feature>
<dbReference type="InterPro" id="IPR050595">
    <property type="entry name" value="Bact_response_regulator"/>
</dbReference>
<dbReference type="Gene3D" id="3.40.50.2300">
    <property type="match status" value="1"/>
</dbReference>
<accession>A0ABU1BJH0</accession>
<name>A0ABU1BJH0_9BURK</name>
<dbReference type="EMBL" id="JAUYVH010000001">
    <property type="protein sequence ID" value="MDQ9169150.1"/>
    <property type="molecule type" value="Genomic_DNA"/>
</dbReference>
<keyword evidence="5" id="KW-1185">Reference proteome</keyword>
<dbReference type="InterPro" id="IPR011006">
    <property type="entry name" value="CheY-like_superfamily"/>
</dbReference>
<feature type="domain" description="Response regulatory" evidence="3">
    <location>
        <begin position="5"/>
        <end position="116"/>
    </location>
</feature>
<organism evidence="4 5">
    <name type="scientific">Keguizhuia sedimenti</name>
    <dbReference type="NCBI Taxonomy" id="3064264"/>
    <lineage>
        <taxon>Bacteria</taxon>
        <taxon>Pseudomonadati</taxon>
        <taxon>Pseudomonadota</taxon>
        <taxon>Betaproteobacteria</taxon>
        <taxon>Burkholderiales</taxon>
        <taxon>Oxalobacteraceae</taxon>
        <taxon>Keguizhuia</taxon>
    </lineage>
</organism>
<dbReference type="CDD" id="cd00156">
    <property type="entry name" value="REC"/>
    <property type="match status" value="1"/>
</dbReference>
<dbReference type="PANTHER" id="PTHR44591">
    <property type="entry name" value="STRESS RESPONSE REGULATOR PROTEIN 1"/>
    <property type="match status" value="1"/>
</dbReference>
<evidence type="ECO:0000313" key="4">
    <source>
        <dbReference type="EMBL" id="MDQ9169150.1"/>
    </source>
</evidence>
<dbReference type="SUPFAM" id="SSF52172">
    <property type="entry name" value="CheY-like"/>
    <property type="match status" value="1"/>
</dbReference>
<comment type="caution">
    <text evidence="4">The sequence shown here is derived from an EMBL/GenBank/DDBJ whole genome shotgun (WGS) entry which is preliminary data.</text>
</comment>
<reference evidence="4 5" key="1">
    <citation type="submission" date="2023-08" db="EMBL/GenBank/DDBJ databases">
        <title>Oxalobacteraceae gen .nov., isolated from river sludge outside the plant.</title>
        <authorList>
            <person name="Zhao S.Y."/>
        </authorList>
    </citation>
    <scope>NUCLEOTIDE SEQUENCE [LARGE SCALE GENOMIC DNA]</scope>
    <source>
        <strain evidence="4 5">R-40</strain>
    </source>
</reference>
<evidence type="ECO:0000256" key="2">
    <source>
        <dbReference type="PROSITE-ProRule" id="PRU00169"/>
    </source>
</evidence>